<dbReference type="Proteomes" id="UP000054248">
    <property type="component" value="Unassembled WGS sequence"/>
</dbReference>
<proteinExistence type="predicted"/>
<dbReference type="EMBL" id="KN823312">
    <property type="protein sequence ID" value="KIO18113.1"/>
    <property type="molecule type" value="Genomic_DNA"/>
</dbReference>
<feature type="region of interest" description="Disordered" evidence="1">
    <location>
        <begin position="29"/>
        <end position="59"/>
    </location>
</feature>
<organism evidence="2 3">
    <name type="scientific">Tulasnella calospora MUT 4182</name>
    <dbReference type="NCBI Taxonomy" id="1051891"/>
    <lineage>
        <taxon>Eukaryota</taxon>
        <taxon>Fungi</taxon>
        <taxon>Dikarya</taxon>
        <taxon>Basidiomycota</taxon>
        <taxon>Agaricomycotina</taxon>
        <taxon>Agaricomycetes</taxon>
        <taxon>Cantharellales</taxon>
        <taxon>Tulasnellaceae</taxon>
        <taxon>Tulasnella</taxon>
    </lineage>
</organism>
<sequence>MAGGQKKSLYAGGPEGMVVRLVRRIRFGARAGQAARRRSSQTSQRSYSTAESDASKRPL</sequence>
<keyword evidence="3" id="KW-1185">Reference proteome</keyword>
<evidence type="ECO:0000313" key="2">
    <source>
        <dbReference type="EMBL" id="KIO18113.1"/>
    </source>
</evidence>
<reference evidence="2 3" key="1">
    <citation type="submission" date="2014-04" db="EMBL/GenBank/DDBJ databases">
        <authorList>
            <consortium name="DOE Joint Genome Institute"/>
            <person name="Kuo A."/>
            <person name="Girlanda M."/>
            <person name="Perotto S."/>
            <person name="Kohler A."/>
            <person name="Nagy L.G."/>
            <person name="Floudas D."/>
            <person name="Copeland A."/>
            <person name="Barry K.W."/>
            <person name="Cichocki N."/>
            <person name="Veneault-Fourrey C."/>
            <person name="LaButti K."/>
            <person name="Lindquist E.A."/>
            <person name="Lipzen A."/>
            <person name="Lundell T."/>
            <person name="Morin E."/>
            <person name="Murat C."/>
            <person name="Sun H."/>
            <person name="Tunlid A."/>
            <person name="Henrissat B."/>
            <person name="Grigoriev I.V."/>
            <person name="Hibbett D.S."/>
            <person name="Martin F."/>
            <person name="Nordberg H.P."/>
            <person name="Cantor M.N."/>
            <person name="Hua S.X."/>
        </authorList>
    </citation>
    <scope>NUCLEOTIDE SEQUENCE [LARGE SCALE GENOMIC DNA]</scope>
    <source>
        <strain evidence="2 3">MUT 4182</strain>
    </source>
</reference>
<protein>
    <submittedName>
        <fullName evidence="2">Uncharacterized protein</fullName>
    </submittedName>
</protein>
<gene>
    <name evidence="2" type="ORF">M407DRAFT_246572</name>
</gene>
<evidence type="ECO:0000256" key="1">
    <source>
        <dbReference type="SAM" id="MobiDB-lite"/>
    </source>
</evidence>
<feature type="non-terminal residue" evidence="2">
    <location>
        <position position="59"/>
    </location>
</feature>
<name>A0A0C3K9M8_9AGAM</name>
<accession>A0A0C3K9M8</accession>
<dbReference type="AlphaFoldDB" id="A0A0C3K9M8"/>
<dbReference type="HOGENOM" id="CLU_2967578_0_0_1"/>
<reference evidence="3" key="2">
    <citation type="submission" date="2015-01" db="EMBL/GenBank/DDBJ databases">
        <title>Evolutionary Origins and Diversification of the Mycorrhizal Mutualists.</title>
        <authorList>
            <consortium name="DOE Joint Genome Institute"/>
            <consortium name="Mycorrhizal Genomics Consortium"/>
            <person name="Kohler A."/>
            <person name="Kuo A."/>
            <person name="Nagy L.G."/>
            <person name="Floudas D."/>
            <person name="Copeland A."/>
            <person name="Barry K.W."/>
            <person name="Cichocki N."/>
            <person name="Veneault-Fourrey C."/>
            <person name="LaButti K."/>
            <person name="Lindquist E.A."/>
            <person name="Lipzen A."/>
            <person name="Lundell T."/>
            <person name="Morin E."/>
            <person name="Murat C."/>
            <person name="Riley R."/>
            <person name="Ohm R."/>
            <person name="Sun H."/>
            <person name="Tunlid A."/>
            <person name="Henrissat B."/>
            <person name="Grigoriev I.V."/>
            <person name="Hibbett D.S."/>
            <person name="Martin F."/>
        </authorList>
    </citation>
    <scope>NUCLEOTIDE SEQUENCE [LARGE SCALE GENOMIC DNA]</scope>
    <source>
        <strain evidence="3">MUT 4182</strain>
    </source>
</reference>
<feature type="compositionally biased region" description="Low complexity" evidence="1">
    <location>
        <begin position="29"/>
        <end position="50"/>
    </location>
</feature>
<evidence type="ECO:0000313" key="3">
    <source>
        <dbReference type="Proteomes" id="UP000054248"/>
    </source>
</evidence>